<evidence type="ECO:0000313" key="3">
    <source>
        <dbReference type="Proteomes" id="UP001341840"/>
    </source>
</evidence>
<dbReference type="EMBL" id="JASCZI010181247">
    <property type="protein sequence ID" value="MED6179599.1"/>
    <property type="molecule type" value="Genomic_DNA"/>
</dbReference>
<gene>
    <name evidence="2" type="ORF">PIB30_002424</name>
</gene>
<feature type="region of interest" description="Disordered" evidence="1">
    <location>
        <begin position="153"/>
        <end position="179"/>
    </location>
</feature>
<organism evidence="2 3">
    <name type="scientific">Stylosanthes scabra</name>
    <dbReference type="NCBI Taxonomy" id="79078"/>
    <lineage>
        <taxon>Eukaryota</taxon>
        <taxon>Viridiplantae</taxon>
        <taxon>Streptophyta</taxon>
        <taxon>Embryophyta</taxon>
        <taxon>Tracheophyta</taxon>
        <taxon>Spermatophyta</taxon>
        <taxon>Magnoliopsida</taxon>
        <taxon>eudicotyledons</taxon>
        <taxon>Gunneridae</taxon>
        <taxon>Pentapetalae</taxon>
        <taxon>rosids</taxon>
        <taxon>fabids</taxon>
        <taxon>Fabales</taxon>
        <taxon>Fabaceae</taxon>
        <taxon>Papilionoideae</taxon>
        <taxon>50 kb inversion clade</taxon>
        <taxon>dalbergioids sensu lato</taxon>
        <taxon>Dalbergieae</taxon>
        <taxon>Pterocarpus clade</taxon>
        <taxon>Stylosanthes</taxon>
    </lineage>
</organism>
<reference evidence="2 3" key="1">
    <citation type="journal article" date="2023" name="Plants (Basel)">
        <title>Bridging the Gap: Combining Genomics and Transcriptomics Approaches to Understand Stylosanthes scabra, an Orphan Legume from the Brazilian Caatinga.</title>
        <authorList>
            <person name="Ferreira-Neto J.R.C."/>
            <person name="da Silva M.D."/>
            <person name="Binneck E."/>
            <person name="de Melo N.F."/>
            <person name="da Silva R.H."/>
            <person name="de Melo A.L.T.M."/>
            <person name="Pandolfi V."/>
            <person name="Bustamante F.O."/>
            <person name="Brasileiro-Vidal A.C."/>
            <person name="Benko-Iseppon A.M."/>
        </authorList>
    </citation>
    <scope>NUCLEOTIDE SEQUENCE [LARGE SCALE GENOMIC DNA]</scope>
    <source>
        <tissue evidence="2">Leaves</tissue>
    </source>
</reference>
<comment type="caution">
    <text evidence="2">The sequence shown here is derived from an EMBL/GenBank/DDBJ whole genome shotgun (WGS) entry which is preliminary data.</text>
</comment>
<dbReference type="Proteomes" id="UP001341840">
    <property type="component" value="Unassembled WGS sequence"/>
</dbReference>
<proteinExistence type="predicted"/>
<name>A0ABU6W1G0_9FABA</name>
<keyword evidence="3" id="KW-1185">Reference proteome</keyword>
<feature type="compositionally biased region" description="Polar residues" evidence="1">
    <location>
        <begin position="153"/>
        <end position="165"/>
    </location>
</feature>
<protein>
    <submittedName>
        <fullName evidence="2">Uncharacterized protein</fullName>
    </submittedName>
</protein>
<sequence>MGGWQRRDRAETLAAACRRQHRICTEYRCRRETMPPAAAALAVFRQRRRRKVALWQQPRLGGVGDLGSYYLLETVLKTSAAVAPTSSSVEAPRAMASKAFSAQPETVEATSHLALFSEIIPVRVDGGGFRSEKNRHRRWEELVDSGGRSHSLQIPMASVSSSSPATRFGRGSGAPISHQ</sequence>
<evidence type="ECO:0000256" key="1">
    <source>
        <dbReference type="SAM" id="MobiDB-lite"/>
    </source>
</evidence>
<accession>A0ABU6W1G0</accession>
<evidence type="ECO:0000313" key="2">
    <source>
        <dbReference type="EMBL" id="MED6179599.1"/>
    </source>
</evidence>